<dbReference type="InterPro" id="IPR001041">
    <property type="entry name" value="2Fe-2S_ferredoxin-type"/>
</dbReference>
<evidence type="ECO:0000313" key="2">
    <source>
        <dbReference type="EMBL" id="TWH94551.1"/>
    </source>
</evidence>
<evidence type="ECO:0000259" key="1">
    <source>
        <dbReference type="Pfam" id="PF00111"/>
    </source>
</evidence>
<dbReference type="EMBL" id="VLKK01000005">
    <property type="protein sequence ID" value="TWH94551.1"/>
    <property type="molecule type" value="Genomic_DNA"/>
</dbReference>
<proteinExistence type="predicted"/>
<protein>
    <submittedName>
        <fullName evidence="2">2Fe-2S iron-sulfur cluster protein</fullName>
    </submittedName>
</protein>
<keyword evidence="3" id="KW-1185">Reference proteome</keyword>
<evidence type="ECO:0000313" key="3">
    <source>
        <dbReference type="Proteomes" id="UP000316624"/>
    </source>
</evidence>
<dbReference type="Pfam" id="PF00111">
    <property type="entry name" value="Fer2"/>
    <property type="match status" value="1"/>
</dbReference>
<gene>
    <name evidence="2" type="ORF">IQ35_01794</name>
</gene>
<dbReference type="GO" id="GO:0051536">
    <property type="term" value="F:iron-sulfur cluster binding"/>
    <property type="evidence" value="ECO:0007669"/>
    <property type="project" value="InterPro"/>
</dbReference>
<sequence length="84" mass="8894">MASAQSVGIRWPNVCGGQAQCGVCAVEVLESDMPLPVPSLREQQMLDRLSVKPRHGGTMRLACQLVVPASARVSKPGVRKPAVS</sequence>
<dbReference type="AlphaFoldDB" id="A0A562KGN6"/>
<dbReference type="SUPFAM" id="SSF54292">
    <property type="entry name" value="2Fe-2S ferredoxin-like"/>
    <property type="match status" value="1"/>
</dbReference>
<reference evidence="2 3" key="1">
    <citation type="journal article" date="2015" name="Stand. Genomic Sci.">
        <title>Genomic Encyclopedia of Bacterial and Archaeal Type Strains, Phase III: the genomes of soil and plant-associated and newly described type strains.</title>
        <authorList>
            <person name="Whitman W.B."/>
            <person name="Woyke T."/>
            <person name="Klenk H.P."/>
            <person name="Zhou Y."/>
            <person name="Lilburn T.G."/>
            <person name="Beck B.J."/>
            <person name="De Vos P."/>
            <person name="Vandamme P."/>
            <person name="Eisen J.A."/>
            <person name="Garrity G."/>
            <person name="Hugenholtz P."/>
            <person name="Kyrpides N.C."/>
        </authorList>
    </citation>
    <scope>NUCLEOTIDE SEQUENCE [LARGE SCALE GENOMIC DNA]</scope>
    <source>
        <strain evidence="2 3">CGMCC 1.7748</strain>
    </source>
</reference>
<name>A0A562KGN6_SPHWJ</name>
<comment type="caution">
    <text evidence="2">The sequence shown here is derived from an EMBL/GenBank/DDBJ whole genome shotgun (WGS) entry which is preliminary data.</text>
</comment>
<dbReference type="InterPro" id="IPR012675">
    <property type="entry name" value="Beta-grasp_dom_sf"/>
</dbReference>
<dbReference type="InterPro" id="IPR036010">
    <property type="entry name" value="2Fe-2S_ferredoxin-like_sf"/>
</dbReference>
<dbReference type="Gene3D" id="3.10.20.30">
    <property type="match status" value="1"/>
</dbReference>
<feature type="domain" description="2Fe-2S ferredoxin-type" evidence="1">
    <location>
        <begin position="5"/>
        <end position="67"/>
    </location>
</feature>
<accession>A0A562KGN6</accession>
<organism evidence="2 3">
    <name type="scientific">Sphingobium wenxiniae (strain DSM 21828 / CGMCC 1.7748 / JZ-1)</name>
    <dbReference type="NCBI Taxonomy" id="595605"/>
    <lineage>
        <taxon>Bacteria</taxon>
        <taxon>Pseudomonadati</taxon>
        <taxon>Pseudomonadota</taxon>
        <taxon>Alphaproteobacteria</taxon>
        <taxon>Sphingomonadales</taxon>
        <taxon>Sphingomonadaceae</taxon>
        <taxon>Sphingobium</taxon>
    </lineage>
</organism>
<dbReference type="Proteomes" id="UP000316624">
    <property type="component" value="Unassembled WGS sequence"/>
</dbReference>